<dbReference type="EMBL" id="JBANRG010000104">
    <property type="protein sequence ID" value="KAK7435606.1"/>
    <property type="molecule type" value="Genomic_DNA"/>
</dbReference>
<reference evidence="1 2" key="1">
    <citation type="submission" date="2024-01" db="EMBL/GenBank/DDBJ databases">
        <title>A draft genome for the cacao thread blight pathogen Marasmiellus scandens.</title>
        <authorList>
            <person name="Baruah I.K."/>
            <person name="Leung J."/>
            <person name="Bukari Y."/>
            <person name="Amoako-Attah I."/>
            <person name="Meinhardt L.W."/>
            <person name="Bailey B.A."/>
            <person name="Cohen S.P."/>
        </authorList>
    </citation>
    <scope>NUCLEOTIDE SEQUENCE [LARGE SCALE GENOMIC DNA]</scope>
    <source>
        <strain evidence="1 2">GH-19</strain>
    </source>
</reference>
<evidence type="ECO:0000313" key="1">
    <source>
        <dbReference type="EMBL" id="KAK7435606.1"/>
    </source>
</evidence>
<accession>A0ABR1IL07</accession>
<proteinExistence type="predicted"/>
<keyword evidence="2" id="KW-1185">Reference proteome</keyword>
<evidence type="ECO:0000313" key="2">
    <source>
        <dbReference type="Proteomes" id="UP001498398"/>
    </source>
</evidence>
<sequence length="104" mass="11618">MSMGTNTWLYTARYGVPELSSQDSGSNTTSNVRLPGNTFPHHQSLTSLLKIGAYILLTIPVPRLLSTVSLDRRDIPLKEFQRGLGGWFGGSFLRYFYLGSEFSK</sequence>
<dbReference type="Proteomes" id="UP001498398">
    <property type="component" value="Unassembled WGS sequence"/>
</dbReference>
<name>A0ABR1IL07_9AGAR</name>
<gene>
    <name evidence="1" type="ORF">VKT23_019558</name>
</gene>
<organism evidence="1 2">
    <name type="scientific">Marasmiellus scandens</name>
    <dbReference type="NCBI Taxonomy" id="2682957"/>
    <lineage>
        <taxon>Eukaryota</taxon>
        <taxon>Fungi</taxon>
        <taxon>Dikarya</taxon>
        <taxon>Basidiomycota</taxon>
        <taxon>Agaricomycotina</taxon>
        <taxon>Agaricomycetes</taxon>
        <taxon>Agaricomycetidae</taxon>
        <taxon>Agaricales</taxon>
        <taxon>Marasmiineae</taxon>
        <taxon>Omphalotaceae</taxon>
        <taxon>Marasmiellus</taxon>
    </lineage>
</organism>
<protein>
    <submittedName>
        <fullName evidence="1">Uncharacterized protein</fullName>
    </submittedName>
</protein>
<comment type="caution">
    <text evidence="1">The sequence shown here is derived from an EMBL/GenBank/DDBJ whole genome shotgun (WGS) entry which is preliminary data.</text>
</comment>